<reference evidence="1 2" key="1">
    <citation type="submission" date="2024-07" db="EMBL/GenBank/DDBJ databases">
        <authorList>
            <person name="Akdeniz Z."/>
        </authorList>
    </citation>
    <scope>NUCLEOTIDE SEQUENCE [LARGE SCALE GENOMIC DNA]</scope>
</reference>
<name>A0ABP1GIF2_9EUKA</name>
<dbReference type="EMBL" id="CAXDID020000002">
    <property type="protein sequence ID" value="CAL5971053.1"/>
    <property type="molecule type" value="Genomic_DNA"/>
</dbReference>
<evidence type="ECO:0000313" key="2">
    <source>
        <dbReference type="Proteomes" id="UP001642409"/>
    </source>
</evidence>
<accession>A0ABP1GIF2</accession>
<dbReference type="Proteomes" id="UP001642409">
    <property type="component" value="Unassembled WGS sequence"/>
</dbReference>
<comment type="caution">
    <text evidence="1">The sequence shown here is derived from an EMBL/GenBank/DDBJ whole genome shotgun (WGS) entry which is preliminary data.</text>
</comment>
<protein>
    <submittedName>
        <fullName evidence="1">Hypothetical_protein</fullName>
    </submittedName>
</protein>
<gene>
    <name evidence="1" type="ORF">HINF_LOCUS993</name>
</gene>
<organism evidence="1 2">
    <name type="scientific">Hexamita inflata</name>
    <dbReference type="NCBI Taxonomy" id="28002"/>
    <lineage>
        <taxon>Eukaryota</taxon>
        <taxon>Metamonada</taxon>
        <taxon>Diplomonadida</taxon>
        <taxon>Hexamitidae</taxon>
        <taxon>Hexamitinae</taxon>
        <taxon>Hexamita</taxon>
    </lineage>
</organism>
<proteinExistence type="predicted"/>
<sequence>MLNLGAGESYGVHESGGERSIFTICSKCLYNSCPRLRRQWLKYYCVPALELQINEQIQFSTLSIYVSLDSIDLGFGLRRTISNLVYHFLYQYDIISLFQYFNQFRIQLFSFARVNLFEANKQQELYGLCTPIISNSRY</sequence>
<keyword evidence="2" id="KW-1185">Reference proteome</keyword>
<evidence type="ECO:0000313" key="1">
    <source>
        <dbReference type="EMBL" id="CAL5971053.1"/>
    </source>
</evidence>